<sequence length="170" mass="19123">MLQHLEEDDDFAHGAKLSEPPTSISWPTACKPFPDILPLVLQMIQEEAARITELRGQIRTKSAEMTGLRDAVLHLDSQIMDTTRRTAAASSYLEKLEPALSSLRAADDQQPQWDPRASSVYRVASTAVQNQRELVAKLRYVEAGLREDRTNRLCPFETVQSSLLAMQRCN</sequence>
<evidence type="ECO:0000313" key="2">
    <source>
        <dbReference type="EMBL" id="TKX25083.1"/>
    </source>
</evidence>
<proteinExistence type="predicted"/>
<feature type="compositionally biased region" description="Acidic residues" evidence="1">
    <location>
        <begin position="1"/>
        <end position="10"/>
    </location>
</feature>
<name>A0A4U7B1S1_9PEZI</name>
<dbReference type="AlphaFoldDB" id="A0A4U7B1S1"/>
<protein>
    <submittedName>
        <fullName evidence="2">Uncharacterized protein</fullName>
    </submittedName>
</protein>
<gene>
    <name evidence="2" type="ORF">C1H76_2669</name>
</gene>
<comment type="caution">
    <text evidence="2">The sequence shown here is derived from an EMBL/GenBank/DDBJ whole genome shotgun (WGS) entry which is preliminary data.</text>
</comment>
<organism evidence="2 3">
    <name type="scientific">Elsinoe australis</name>
    <dbReference type="NCBI Taxonomy" id="40998"/>
    <lineage>
        <taxon>Eukaryota</taxon>
        <taxon>Fungi</taxon>
        <taxon>Dikarya</taxon>
        <taxon>Ascomycota</taxon>
        <taxon>Pezizomycotina</taxon>
        <taxon>Dothideomycetes</taxon>
        <taxon>Dothideomycetidae</taxon>
        <taxon>Myriangiales</taxon>
        <taxon>Elsinoaceae</taxon>
        <taxon>Elsinoe</taxon>
    </lineage>
</organism>
<dbReference type="EMBL" id="PTQR01000032">
    <property type="protein sequence ID" value="TKX25083.1"/>
    <property type="molecule type" value="Genomic_DNA"/>
</dbReference>
<evidence type="ECO:0000313" key="3">
    <source>
        <dbReference type="Proteomes" id="UP000308133"/>
    </source>
</evidence>
<dbReference type="Proteomes" id="UP000308133">
    <property type="component" value="Unassembled WGS sequence"/>
</dbReference>
<accession>A0A4U7B1S1</accession>
<feature type="region of interest" description="Disordered" evidence="1">
    <location>
        <begin position="1"/>
        <end position="23"/>
    </location>
</feature>
<evidence type="ECO:0000256" key="1">
    <source>
        <dbReference type="SAM" id="MobiDB-lite"/>
    </source>
</evidence>
<reference evidence="2 3" key="1">
    <citation type="submission" date="2018-02" db="EMBL/GenBank/DDBJ databases">
        <title>Draft genome sequences of Elsinoe sp., causing black scab on jojoba.</title>
        <authorList>
            <person name="Stodart B."/>
            <person name="Jeffress S."/>
            <person name="Ash G."/>
            <person name="Arun Chinnappa K."/>
        </authorList>
    </citation>
    <scope>NUCLEOTIDE SEQUENCE [LARGE SCALE GENOMIC DNA]</scope>
    <source>
        <strain evidence="2 3">Hillstone_2</strain>
    </source>
</reference>